<evidence type="ECO:0000313" key="2">
    <source>
        <dbReference type="Proteomes" id="UP000198923"/>
    </source>
</evidence>
<name>A0A1G7QX45_9ACTN</name>
<protein>
    <submittedName>
        <fullName evidence="1">Uncharacterized protein</fullName>
    </submittedName>
</protein>
<organism evidence="1 2">
    <name type="scientific">Sinosporangium album</name>
    <dbReference type="NCBI Taxonomy" id="504805"/>
    <lineage>
        <taxon>Bacteria</taxon>
        <taxon>Bacillati</taxon>
        <taxon>Actinomycetota</taxon>
        <taxon>Actinomycetes</taxon>
        <taxon>Streptosporangiales</taxon>
        <taxon>Streptosporangiaceae</taxon>
        <taxon>Sinosporangium</taxon>
    </lineage>
</organism>
<dbReference type="EMBL" id="FNCN01000001">
    <property type="protein sequence ID" value="SDG03098.1"/>
    <property type="molecule type" value="Genomic_DNA"/>
</dbReference>
<dbReference type="RefSeq" id="WP_176955202.1">
    <property type="nucleotide sequence ID" value="NZ_FNCN01000001.1"/>
</dbReference>
<dbReference type="Proteomes" id="UP000198923">
    <property type="component" value="Unassembled WGS sequence"/>
</dbReference>
<keyword evidence="2" id="KW-1185">Reference proteome</keyword>
<reference evidence="1 2" key="1">
    <citation type="submission" date="2016-10" db="EMBL/GenBank/DDBJ databases">
        <authorList>
            <person name="de Groot N.N."/>
        </authorList>
    </citation>
    <scope>NUCLEOTIDE SEQUENCE [LARGE SCALE GENOMIC DNA]</scope>
    <source>
        <strain evidence="1 2">CPCC 201354</strain>
    </source>
</reference>
<proteinExistence type="predicted"/>
<evidence type="ECO:0000313" key="1">
    <source>
        <dbReference type="EMBL" id="SDG03098.1"/>
    </source>
</evidence>
<sequence>MTRTELAAIYDPSLTLNPAQGVSVGVSLLMSTAADVRTEALERVGDVDAGRG</sequence>
<gene>
    <name evidence="1" type="ORF">SAMN05421505_101160</name>
</gene>
<accession>A0A1G7QX45</accession>
<dbReference type="AlphaFoldDB" id="A0A1G7QX45"/>